<name>A0AAE0XXT8_9GAST</name>
<protein>
    <recommendedName>
        <fullName evidence="2">SMB domain-containing protein</fullName>
    </recommendedName>
</protein>
<dbReference type="Proteomes" id="UP001283361">
    <property type="component" value="Unassembled WGS sequence"/>
</dbReference>
<dbReference type="SUPFAM" id="SSF90188">
    <property type="entry name" value="Somatomedin B domain"/>
    <property type="match status" value="1"/>
</dbReference>
<dbReference type="Pfam" id="PF01033">
    <property type="entry name" value="Somatomedin_B"/>
    <property type="match status" value="1"/>
</dbReference>
<feature type="domain" description="SMB" evidence="2">
    <location>
        <begin position="1"/>
        <end position="55"/>
    </location>
</feature>
<dbReference type="PROSITE" id="PS50958">
    <property type="entry name" value="SMB_2"/>
    <property type="match status" value="1"/>
</dbReference>
<evidence type="ECO:0000313" key="3">
    <source>
        <dbReference type="EMBL" id="KAK3724310.1"/>
    </source>
</evidence>
<reference evidence="3" key="1">
    <citation type="journal article" date="2023" name="G3 (Bethesda)">
        <title>A reference genome for the long-term kleptoplast-retaining sea slug Elysia crispata morphotype clarki.</title>
        <authorList>
            <person name="Eastman K.E."/>
            <person name="Pendleton A.L."/>
            <person name="Shaikh M.A."/>
            <person name="Suttiyut T."/>
            <person name="Ogas R."/>
            <person name="Tomko P."/>
            <person name="Gavelis G."/>
            <person name="Widhalm J.R."/>
            <person name="Wisecaver J.H."/>
        </authorList>
    </citation>
    <scope>NUCLEOTIDE SEQUENCE</scope>
    <source>
        <strain evidence="3">ECLA1</strain>
    </source>
</reference>
<dbReference type="AlphaFoldDB" id="A0AAE0XXT8"/>
<dbReference type="PROSITE" id="PS00524">
    <property type="entry name" value="SMB_1"/>
    <property type="match status" value="1"/>
</dbReference>
<dbReference type="InterPro" id="IPR001212">
    <property type="entry name" value="Somatomedin_B_dom"/>
</dbReference>
<evidence type="ECO:0000259" key="2">
    <source>
        <dbReference type="PROSITE" id="PS50958"/>
    </source>
</evidence>
<sequence length="557" mass="62770">MAKCIRLFTQKDALITDRCSHAPTLGKIRECGCDEICLVYGDCCADFLDQCPEVDSRGRILYAHLLRVSVRCADSFAYVNSISGTLFSSSTVTVPSNSPTVPSASSAPTTNPHSYSWKKMKFLLSLPHFKVIDVPFGVVFYNYETFNRLKTSSSKPYFIPRVAAFDCFGHTASVNYKKIAPIIEQCRLIEVRDAKVSSQRNCYNEDINIVKCQCRGLPGSIKVNLHKACLGDHGYMPLHNMATVATPAYGVDNEYNNLTEGKCVYENVLINPFAQGVEKFHPETSVELVFSPIFPTVDHTDKLRLMNNTQSSTSAHHGDDADSATDIPSIEYVVELSKTLERYVRCPISYKVLSDCQLERCAKGAFLWTNPPPQVERDFQNRKCFFPVLATIEAVGHSHGVPLCTCLGVLRAMVATQMWSVKMKHTGHTECHFWLQAVPEERYQETGEPVFDRNFTTHEVPTTTDAMVEKLQNHLNTKYLSCPADNIYELQICLHEREKDLALKSTDDVMCMSYFVGQQKRIISLNNFGLKYSPLTKMFLTLTIAWGLKYSTVTKMF</sequence>
<keyword evidence="1" id="KW-1015">Disulfide bond</keyword>
<dbReference type="Gene3D" id="4.10.410.20">
    <property type="match status" value="1"/>
</dbReference>
<gene>
    <name evidence="3" type="ORF">RRG08_043306</name>
</gene>
<proteinExistence type="predicted"/>
<keyword evidence="4" id="KW-1185">Reference proteome</keyword>
<dbReference type="InterPro" id="IPR036024">
    <property type="entry name" value="Somatomedin_B-like_dom_sf"/>
</dbReference>
<evidence type="ECO:0000256" key="1">
    <source>
        <dbReference type="ARBA" id="ARBA00023157"/>
    </source>
</evidence>
<organism evidence="3 4">
    <name type="scientific">Elysia crispata</name>
    <name type="common">lettuce slug</name>
    <dbReference type="NCBI Taxonomy" id="231223"/>
    <lineage>
        <taxon>Eukaryota</taxon>
        <taxon>Metazoa</taxon>
        <taxon>Spiralia</taxon>
        <taxon>Lophotrochozoa</taxon>
        <taxon>Mollusca</taxon>
        <taxon>Gastropoda</taxon>
        <taxon>Heterobranchia</taxon>
        <taxon>Euthyneura</taxon>
        <taxon>Panpulmonata</taxon>
        <taxon>Sacoglossa</taxon>
        <taxon>Placobranchoidea</taxon>
        <taxon>Plakobranchidae</taxon>
        <taxon>Elysia</taxon>
    </lineage>
</organism>
<dbReference type="EMBL" id="JAWDGP010007346">
    <property type="protein sequence ID" value="KAK3724310.1"/>
    <property type="molecule type" value="Genomic_DNA"/>
</dbReference>
<accession>A0AAE0XXT8</accession>
<evidence type="ECO:0000313" key="4">
    <source>
        <dbReference type="Proteomes" id="UP001283361"/>
    </source>
</evidence>
<comment type="caution">
    <text evidence="3">The sequence shown here is derived from an EMBL/GenBank/DDBJ whole genome shotgun (WGS) entry which is preliminary data.</text>
</comment>